<keyword evidence="1" id="KW-1133">Transmembrane helix</keyword>
<evidence type="ECO:0000259" key="3">
    <source>
        <dbReference type="Pfam" id="PF11797"/>
    </source>
</evidence>
<gene>
    <name evidence="4" type="ORF">DXH47_02135</name>
</gene>
<evidence type="ECO:0000313" key="4">
    <source>
        <dbReference type="EMBL" id="RXI79545.1"/>
    </source>
</evidence>
<comment type="caution">
    <text evidence="4">The sequence shown here is derived from an EMBL/GenBank/DDBJ whole genome shotgun (WGS) entry which is preliminary data.</text>
</comment>
<dbReference type="Pfam" id="PF11797">
    <property type="entry name" value="WxLIP_HBD"/>
    <property type="match status" value="1"/>
</dbReference>
<keyword evidence="5" id="KW-1185">Reference proteome</keyword>
<sequence>MGSFGHVQGGIFMLKRALVCFLILSGWFWFGGPSAHADQAAAPASFTVTPVLPRDNASHIAYFQFPVHPREHRTLSLRVTNQSQQLGAYAVVPRVAGTNTNGTLDYSIGNHLAQLPAQAATLFAPSQRHVTVPAHTSRLVDFQLTAPKQSFKGIMLTGFTVSQSNDSQHTQAAKHRTAGIVARTNYVVACEFYNHRLSQLLPPNITFKGGQYRLVNGQPQLALGMFNHTAELVGQGQLTAKLQQATGKTVAKFDQRPLTLAPQSRFNLNLAPQQHQLAAGKYTLTGNLSTQGGFTFPFTVPVTITPQQAQSVKQHIASLGPKKPVNWLLIGLIVLMSVVLVLLALNLYALRGHRLPWAQPQLRHHLKG</sequence>
<evidence type="ECO:0000256" key="1">
    <source>
        <dbReference type="SAM" id="Phobius"/>
    </source>
</evidence>
<feature type="domain" description="WxL Interacting Protein host binding" evidence="3">
    <location>
        <begin position="184"/>
        <end position="312"/>
    </location>
</feature>
<dbReference type="OrthoDB" id="2148359at2"/>
<dbReference type="Proteomes" id="UP000290602">
    <property type="component" value="Unassembled WGS sequence"/>
</dbReference>
<keyword evidence="1" id="KW-0812">Transmembrane</keyword>
<dbReference type="EMBL" id="QXIL01000003">
    <property type="protein sequence ID" value="RXI79545.1"/>
    <property type="molecule type" value="Genomic_DNA"/>
</dbReference>
<dbReference type="InterPro" id="IPR021759">
    <property type="entry name" value="WxLIP_HBD"/>
</dbReference>
<dbReference type="AlphaFoldDB" id="A0A4V1LFJ6"/>
<protein>
    <submittedName>
        <fullName evidence="4">DUF916 domain-containing protein</fullName>
    </submittedName>
</protein>
<keyword evidence="1" id="KW-0472">Membrane</keyword>
<organism evidence="4 5">
    <name type="scientific">Levilactobacillus suantsaii</name>
    <dbReference type="NCBI Taxonomy" id="2292255"/>
    <lineage>
        <taxon>Bacteria</taxon>
        <taxon>Bacillati</taxon>
        <taxon>Bacillota</taxon>
        <taxon>Bacilli</taxon>
        <taxon>Lactobacillales</taxon>
        <taxon>Lactobacillaceae</taxon>
        <taxon>Levilactobacillus</taxon>
    </lineage>
</organism>
<feature type="domain" description="WxL Interacting Protein peptidoglycan binding" evidence="2">
    <location>
        <begin position="46"/>
        <end position="162"/>
    </location>
</feature>
<proteinExistence type="predicted"/>
<accession>A0A4V1LFJ6</accession>
<dbReference type="InterPro" id="IPR010317">
    <property type="entry name" value="WxLIP_PGBD"/>
</dbReference>
<reference evidence="4 5" key="1">
    <citation type="submission" date="2018-08" db="EMBL/GenBank/DDBJ databases">
        <title>Lactobacillus suantsai sp. nov., isolated from traditional fermented suan-tsai in Taiwan.</title>
        <authorList>
            <person name="Huang C.-H."/>
        </authorList>
    </citation>
    <scope>NUCLEOTIDE SEQUENCE [LARGE SCALE GENOMIC DNA]</scope>
    <source>
        <strain evidence="4 5">BCRC 12945</strain>
    </source>
</reference>
<feature type="transmembrane region" description="Helical" evidence="1">
    <location>
        <begin position="327"/>
        <end position="350"/>
    </location>
</feature>
<evidence type="ECO:0000313" key="5">
    <source>
        <dbReference type="Proteomes" id="UP000290602"/>
    </source>
</evidence>
<name>A0A4V1LFJ6_9LACO</name>
<evidence type="ECO:0000259" key="2">
    <source>
        <dbReference type="Pfam" id="PF06030"/>
    </source>
</evidence>
<dbReference type="Pfam" id="PF06030">
    <property type="entry name" value="WxLIP_PGBD"/>
    <property type="match status" value="1"/>
</dbReference>